<keyword evidence="4" id="KW-1185">Reference proteome</keyword>
<feature type="domain" description="Transcription regulator PadR C-terminal" evidence="2">
    <location>
        <begin position="91"/>
        <end position="171"/>
    </location>
</feature>
<dbReference type="InterPro" id="IPR005149">
    <property type="entry name" value="Tscrpt_reg_PadR_N"/>
</dbReference>
<evidence type="ECO:0000259" key="2">
    <source>
        <dbReference type="Pfam" id="PF10400"/>
    </source>
</evidence>
<dbReference type="Pfam" id="PF10400">
    <property type="entry name" value="Vir_act_alpha_C"/>
    <property type="match status" value="1"/>
</dbReference>
<sequence length="176" mass="21113">MLEYIILGYLMKEEMSGYDLKQWMTNCTSYFFDASFGSIYPALKRLEEKGYIQSSEVVESSKFKKIYSITDIGKSHFLNWLEKPIVFSKTKQEHLVYFYFYQYLPKEKAILNIKTFITEVESLFNQLRKEKSDVEKVNNVKQYTFIYSTMVYGVNYYQFIIHWCNDLLKQIEGEKI</sequence>
<evidence type="ECO:0000313" key="4">
    <source>
        <dbReference type="Proteomes" id="UP000237749"/>
    </source>
</evidence>
<dbReference type="InterPro" id="IPR018309">
    <property type="entry name" value="Tscrpt_reg_PadR_C"/>
</dbReference>
<dbReference type="SUPFAM" id="SSF46785">
    <property type="entry name" value="Winged helix' DNA-binding domain"/>
    <property type="match status" value="1"/>
</dbReference>
<gene>
    <name evidence="3" type="ORF">BXY41_107282</name>
</gene>
<reference evidence="3 4" key="1">
    <citation type="submission" date="2018-02" db="EMBL/GenBank/DDBJ databases">
        <title>Genomic Encyclopedia of Archaeal and Bacterial Type Strains, Phase II (KMG-II): from individual species to whole genera.</title>
        <authorList>
            <person name="Goeker M."/>
        </authorList>
    </citation>
    <scope>NUCLEOTIDE SEQUENCE [LARGE SCALE GENOMIC DNA]</scope>
    <source>
        <strain evidence="3 4">DSM 3808</strain>
    </source>
</reference>
<comment type="caution">
    <text evidence="3">The sequence shown here is derived from an EMBL/GenBank/DDBJ whole genome shotgun (WGS) entry which is preliminary data.</text>
</comment>
<dbReference type="RefSeq" id="WP_104437655.1">
    <property type="nucleotide sequence ID" value="NZ_PTJA01000007.1"/>
</dbReference>
<dbReference type="Pfam" id="PF03551">
    <property type="entry name" value="PadR"/>
    <property type="match status" value="1"/>
</dbReference>
<feature type="domain" description="Transcription regulator PadR N-terminal" evidence="1">
    <location>
        <begin position="6"/>
        <end position="76"/>
    </location>
</feature>
<name>A0A2S6HRX3_9FIRM</name>
<evidence type="ECO:0000313" key="3">
    <source>
        <dbReference type="EMBL" id="PPK80349.1"/>
    </source>
</evidence>
<dbReference type="InterPro" id="IPR036390">
    <property type="entry name" value="WH_DNA-bd_sf"/>
</dbReference>
<dbReference type="PANTHER" id="PTHR43252">
    <property type="entry name" value="TRANSCRIPTIONAL REGULATOR YQJI"/>
    <property type="match status" value="1"/>
</dbReference>
<dbReference type="PANTHER" id="PTHR43252:SF6">
    <property type="entry name" value="NEGATIVE TRANSCRIPTION REGULATOR PADR"/>
    <property type="match status" value="1"/>
</dbReference>
<organism evidence="3 4">
    <name type="scientific">Lacrimispora xylanisolvens</name>
    <dbReference type="NCBI Taxonomy" id="384636"/>
    <lineage>
        <taxon>Bacteria</taxon>
        <taxon>Bacillati</taxon>
        <taxon>Bacillota</taxon>
        <taxon>Clostridia</taxon>
        <taxon>Lachnospirales</taxon>
        <taxon>Lachnospiraceae</taxon>
        <taxon>Lacrimispora</taxon>
    </lineage>
</organism>
<dbReference type="Proteomes" id="UP000237749">
    <property type="component" value="Unassembled WGS sequence"/>
</dbReference>
<protein>
    <submittedName>
        <fullName evidence="3">PadR family transcriptional regulator</fullName>
    </submittedName>
</protein>
<dbReference type="AlphaFoldDB" id="A0A2S6HRX3"/>
<dbReference type="EMBL" id="PTJA01000007">
    <property type="protein sequence ID" value="PPK80349.1"/>
    <property type="molecule type" value="Genomic_DNA"/>
</dbReference>
<proteinExistence type="predicted"/>
<dbReference type="Gene3D" id="1.10.10.10">
    <property type="entry name" value="Winged helix-like DNA-binding domain superfamily/Winged helix DNA-binding domain"/>
    <property type="match status" value="1"/>
</dbReference>
<dbReference type="Gene3D" id="6.10.140.190">
    <property type="match status" value="1"/>
</dbReference>
<dbReference type="OrthoDB" id="9808017at2"/>
<accession>A0A2S6HRX3</accession>
<dbReference type="InterPro" id="IPR036388">
    <property type="entry name" value="WH-like_DNA-bd_sf"/>
</dbReference>
<evidence type="ECO:0000259" key="1">
    <source>
        <dbReference type="Pfam" id="PF03551"/>
    </source>
</evidence>